<dbReference type="Proteomes" id="UP000005876">
    <property type="component" value="Chromosome"/>
</dbReference>
<dbReference type="STRING" id="985665.HPL003_14145"/>
<dbReference type="HOGENOM" id="CLU_2899992_0_0_9"/>
<evidence type="ECO:0000313" key="3">
    <source>
        <dbReference type="Proteomes" id="UP000005876"/>
    </source>
</evidence>
<keyword evidence="1" id="KW-0472">Membrane</keyword>
<proteinExistence type="predicted"/>
<feature type="transmembrane region" description="Helical" evidence="1">
    <location>
        <begin position="31"/>
        <end position="53"/>
    </location>
</feature>
<reference key="2">
    <citation type="submission" date="2011-11" db="EMBL/GenBank/DDBJ databases">
        <authorList>
            <person name="Shin S.H."/>
            <person name="Kim S."/>
            <person name="Kim J.Y."/>
        </authorList>
    </citation>
    <scope>NUCLEOTIDE SEQUENCE</scope>
    <source>
        <strain>HPL-003</strain>
    </source>
</reference>
<sequence length="62" mass="7393">MKKQEVLRNRLEKNRQNSTIYRRNMDSMMHVCSGNLCFSMNLSINTIGLFMYMQKSRLVESD</sequence>
<name>G7W0F9_PAETH</name>
<evidence type="ECO:0000256" key="1">
    <source>
        <dbReference type="SAM" id="Phobius"/>
    </source>
</evidence>
<accession>G7W0F9</accession>
<keyword evidence="1" id="KW-0812">Transmembrane</keyword>
<dbReference type="EMBL" id="CP003107">
    <property type="protein sequence ID" value="AET59580.1"/>
    <property type="molecule type" value="Genomic_DNA"/>
</dbReference>
<reference evidence="3" key="1">
    <citation type="submission" date="2011-11" db="EMBL/GenBank/DDBJ databases">
        <title>Complete sequence of Paenibacillus terrae HPL-003.</title>
        <authorList>
            <person name="Shin S.H."/>
            <person name="Kim S."/>
            <person name="Kim J.Y."/>
        </authorList>
    </citation>
    <scope>NUCLEOTIDE SEQUENCE [LARGE SCALE GENOMIC DNA]</scope>
    <source>
        <strain evidence="3">HPL-003</strain>
    </source>
</reference>
<dbReference type="AlphaFoldDB" id="G7W0F9"/>
<protein>
    <submittedName>
        <fullName evidence="2">Uncharacterized protein</fullName>
    </submittedName>
</protein>
<evidence type="ECO:0000313" key="2">
    <source>
        <dbReference type="EMBL" id="AET59580.1"/>
    </source>
</evidence>
<organism evidence="2 3">
    <name type="scientific">Paenibacillus terrae (strain HPL-003)</name>
    <dbReference type="NCBI Taxonomy" id="985665"/>
    <lineage>
        <taxon>Bacteria</taxon>
        <taxon>Bacillati</taxon>
        <taxon>Bacillota</taxon>
        <taxon>Bacilli</taxon>
        <taxon>Bacillales</taxon>
        <taxon>Paenibacillaceae</taxon>
        <taxon>Paenibacillus</taxon>
    </lineage>
</organism>
<keyword evidence="1" id="KW-1133">Transmembrane helix</keyword>
<gene>
    <name evidence="2" type="ordered locus">HPL003_14145</name>
</gene>
<reference evidence="2 3" key="3">
    <citation type="journal article" date="2012" name="J. Bacteriol.">
        <title>Genome Sequence of Paenibacillus terrae HPL-003, a Xylanase-Producing Bacterium Isolated from Soil Found in Forest Residue.</title>
        <authorList>
            <person name="Shin S.H."/>
            <person name="Kim S."/>
            <person name="Kim J.Y."/>
            <person name="Song H.Y."/>
            <person name="Cho S.J."/>
            <person name="Kim D.R."/>
            <person name="Lee K.I."/>
            <person name="Lim H.K."/>
            <person name="Park N.J."/>
            <person name="Hwang I.T."/>
            <person name="Yang K.S."/>
        </authorList>
    </citation>
    <scope>NUCLEOTIDE SEQUENCE [LARGE SCALE GENOMIC DNA]</scope>
    <source>
        <strain evidence="2 3">HPL-003</strain>
    </source>
</reference>
<dbReference type="KEGG" id="pta:HPL003_14145"/>